<evidence type="ECO:0000256" key="1">
    <source>
        <dbReference type="ARBA" id="ARBA00004123"/>
    </source>
</evidence>
<dbReference type="SMART" id="SM00667">
    <property type="entry name" value="LisH"/>
    <property type="match status" value="1"/>
</dbReference>
<evidence type="ECO:0000256" key="2">
    <source>
        <dbReference type="ARBA" id="ARBA00023015"/>
    </source>
</evidence>
<evidence type="ECO:0000256" key="3">
    <source>
        <dbReference type="ARBA" id="ARBA00023163"/>
    </source>
</evidence>
<feature type="region of interest" description="Disordered" evidence="5">
    <location>
        <begin position="122"/>
        <end position="150"/>
    </location>
</feature>
<feature type="non-terminal residue" evidence="6">
    <location>
        <position position="150"/>
    </location>
</feature>
<comment type="subcellular location">
    <subcellularLocation>
        <location evidence="1">Nucleus</location>
    </subcellularLocation>
</comment>
<reference evidence="6" key="1">
    <citation type="submission" date="2022-07" db="EMBL/GenBank/DDBJ databases">
        <title>Phylogenomic reconstructions and comparative analyses of Kickxellomycotina fungi.</title>
        <authorList>
            <person name="Reynolds N.K."/>
            <person name="Stajich J.E."/>
            <person name="Barry K."/>
            <person name="Grigoriev I.V."/>
            <person name="Crous P."/>
            <person name="Smith M.E."/>
        </authorList>
    </citation>
    <scope>NUCLEOTIDE SEQUENCE</scope>
    <source>
        <strain evidence="6">BCRC 34297</strain>
    </source>
</reference>
<organism evidence="6 7">
    <name type="scientific">Coemansia pectinata</name>
    <dbReference type="NCBI Taxonomy" id="1052879"/>
    <lineage>
        <taxon>Eukaryota</taxon>
        <taxon>Fungi</taxon>
        <taxon>Fungi incertae sedis</taxon>
        <taxon>Zoopagomycota</taxon>
        <taxon>Kickxellomycotina</taxon>
        <taxon>Kickxellomycetes</taxon>
        <taxon>Kickxellales</taxon>
        <taxon>Kickxellaceae</taxon>
        <taxon>Coemansia</taxon>
    </lineage>
</organism>
<dbReference type="PANTHER" id="PTHR45093:SF2">
    <property type="entry name" value="LISH DOMAIN-CONTAINING PROTEIN"/>
    <property type="match status" value="1"/>
</dbReference>
<name>A0A9W8L7E5_9FUNG</name>
<dbReference type="EMBL" id="JANBUH010001557">
    <property type="protein sequence ID" value="KAJ2744379.1"/>
    <property type="molecule type" value="Genomic_DNA"/>
</dbReference>
<evidence type="ECO:0000313" key="6">
    <source>
        <dbReference type="EMBL" id="KAJ2744379.1"/>
    </source>
</evidence>
<dbReference type="InterPro" id="IPR006594">
    <property type="entry name" value="LisH"/>
</dbReference>
<keyword evidence="3" id="KW-0804">Transcription</keyword>
<keyword evidence="4" id="KW-0539">Nucleus</keyword>
<dbReference type="Proteomes" id="UP001140011">
    <property type="component" value="Unassembled WGS sequence"/>
</dbReference>
<dbReference type="OrthoDB" id="5600002at2759"/>
<gene>
    <name evidence="6" type="ORF">GGI19_006604</name>
</gene>
<keyword evidence="7" id="KW-1185">Reference proteome</keyword>
<dbReference type="GO" id="GO:0005634">
    <property type="term" value="C:nucleus"/>
    <property type="evidence" value="ECO:0007669"/>
    <property type="project" value="UniProtKB-SubCell"/>
</dbReference>
<evidence type="ECO:0008006" key="8">
    <source>
        <dbReference type="Google" id="ProtNLM"/>
    </source>
</evidence>
<sequence>MAATTAHGDLLNAYVLDFLKKKGFQRTARLFADECRQLSSSPEAAAADGDSTRTAASPPSPDTSGTELPPLPIESSNNGFLAEWWSVFWEFFAVNSGRRSDSFAPSETMLTFVQHLGQHKSLPVQAQLPPGGRRPSLAKFSNANGKRRPS</sequence>
<evidence type="ECO:0000256" key="5">
    <source>
        <dbReference type="SAM" id="MobiDB-lite"/>
    </source>
</evidence>
<keyword evidence="2" id="KW-0805">Transcription regulation</keyword>
<proteinExistence type="predicted"/>
<dbReference type="PANTHER" id="PTHR45093">
    <property type="entry name" value="TRANSCRIPTION ACTIVATOR MSS11"/>
    <property type="match status" value="1"/>
</dbReference>
<dbReference type="Pfam" id="PF08513">
    <property type="entry name" value="LisH"/>
    <property type="match status" value="1"/>
</dbReference>
<comment type="caution">
    <text evidence="6">The sequence shown here is derived from an EMBL/GenBank/DDBJ whole genome shotgun (WGS) entry which is preliminary data.</text>
</comment>
<feature type="region of interest" description="Disordered" evidence="5">
    <location>
        <begin position="39"/>
        <end position="72"/>
    </location>
</feature>
<dbReference type="AlphaFoldDB" id="A0A9W8L7E5"/>
<protein>
    <recommendedName>
        <fullName evidence="8">LisH domain-containing protein</fullName>
    </recommendedName>
</protein>
<accession>A0A9W8L7E5</accession>
<feature type="compositionally biased region" description="Polar residues" evidence="5">
    <location>
        <begin position="52"/>
        <end position="66"/>
    </location>
</feature>
<dbReference type="PROSITE" id="PS50896">
    <property type="entry name" value="LISH"/>
    <property type="match status" value="1"/>
</dbReference>
<evidence type="ECO:0000313" key="7">
    <source>
        <dbReference type="Proteomes" id="UP001140011"/>
    </source>
</evidence>
<evidence type="ECO:0000256" key="4">
    <source>
        <dbReference type="ARBA" id="ARBA00023242"/>
    </source>
</evidence>